<feature type="region of interest" description="Disordered" evidence="1">
    <location>
        <begin position="214"/>
        <end position="244"/>
    </location>
</feature>
<evidence type="ECO:0000313" key="2">
    <source>
        <dbReference type="EMBL" id="ATG51924.1"/>
    </source>
</evidence>
<dbReference type="KEGG" id="brz:CFK38_10650"/>
<evidence type="ECO:0000256" key="1">
    <source>
        <dbReference type="SAM" id="MobiDB-lite"/>
    </source>
</evidence>
<proteinExistence type="predicted"/>
<organism evidence="2 3">
    <name type="scientific">Brachybacterium vulturis</name>
    <dbReference type="NCBI Taxonomy" id="2017484"/>
    <lineage>
        <taxon>Bacteria</taxon>
        <taxon>Bacillati</taxon>
        <taxon>Actinomycetota</taxon>
        <taxon>Actinomycetes</taxon>
        <taxon>Micrococcales</taxon>
        <taxon>Dermabacteraceae</taxon>
        <taxon>Brachybacterium</taxon>
    </lineage>
</organism>
<dbReference type="EMBL" id="CP023563">
    <property type="protein sequence ID" value="ATG51924.1"/>
    <property type="molecule type" value="Genomic_DNA"/>
</dbReference>
<reference evidence="3" key="1">
    <citation type="submission" date="2017-09" db="EMBL/GenBank/DDBJ databases">
        <title>Brachybacterium sp. VM2412.</title>
        <authorList>
            <person name="Tak E.J."/>
            <person name="Bae J.-W."/>
        </authorList>
    </citation>
    <scope>NUCLEOTIDE SEQUENCE [LARGE SCALE GENOMIC DNA]</scope>
    <source>
        <strain evidence="3">VM2412</strain>
    </source>
</reference>
<keyword evidence="3" id="KW-1185">Reference proteome</keyword>
<sequence length="244" mass="26208">MINTSQLQGAFLQYRADQVAAEKMHDPDLTPEANRQRQTEARAAARAKLREAIPQRPDGPDPRDAVTAALAPTTADGIAVLAHQRAKVDALMDAGRNILQVIQQADVTRLAAILDAAETSERVLSSSDPEGVQAELRGAVFDRLADLGHEDAVKAAESHADQEATTAWADALEALADGQEPDGAVQSAIYRHDVAAYRGTFGLVSSPEEARTLADAQRRAAQDGIRERVAQQADRSRDLMGSDR</sequence>
<dbReference type="OrthoDB" id="5066470at2"/>
<gene>
    <name evidence="2" type="ORF">CFK38_10650</name>
</gene>
<evidence type="ECO:0000313" key="3">
    <source>
        <dbReference type="Proteomes" id="UP000218165"/>
    </source>
</evidence>
<dbReference type="Proteomes" id="UP000218165">
    <property type="component" value="Chromosome"/>
</dbReference>
<dbReference type="AlphaFoldDB" id="A0A291GPM7"/>
<protein>
    <submittedName>
        <fullName evidence="2">Uncharacterized protein</fullName>
    </submittedName>
</protein>
<name>A0A291GPM7_9MICO</name>
<accession>A0A291GPM7</accession>
<dbReference type="RefSeq" id="WP_096803042.1">
    <property type="nucleotide sequence ID" value="NZ_CP023563.1"/>
</dbReference>